<evidence type="ECO:0000313" key="2">
    <source>
        <dbReference type="Proteomes" id="UP000314294"/>
    </source>
</evidence>
<organism evidence="1 2">
    <name type="scientific">Liparis tanakae</name>
    <name type="common">Tanaka's snailfish</name>
    <dbReference type="NCBI Taxonomy" id="230148"/>
    <lineage>
        <taxon>Eukaryota</taxon>
        <taxon>Metazoa</taxon>
        <taxon>Chordata</taxon>
        <taxon>Craniata</taxon>
        <taxon>Vertebrata</taxon>
        <taxon>Euteleostomi</taxon>
        <taxon>Actinopterygii</taxon>
        <taxon>Neopterygii</taxon>
        <taxon>Teleostei</taxon>
        <taxon>Neoteleostei</taxon>
        <taxon>Acanthomorphata</taxon>
        <taxon>Eupercaria</taxon>
        <taxon>Perciformes</taxon>
        <taxon>Cottioidei</taxon>
        <taxon>Cottales</taxon>
        <taxon>Liparidae</taxon>
        <taxon>Liparis</taxon>
    </lineage>
</organism>
<comment type="caution">
    <text evidence="1">The sequence shown here is derived from an EMBL/GenBank/DDBJ whole genome shotgun (WGS) entry which is preliminary data.</text>
</comment>
<evidence type="ECO:0000313" key="1">
    <source>
        <dbReference type="EMBL" id="TNN57553.1"/>
    </source>
</evidence>
<gene>
    <name evidence="1" type="ORF">EYF80_032219</name>
</gene>
<protein>
    <submittedName>
        <fullName evidence="1">Uncharacterized protein</fullName>
    </submittedName>
</protein>
<reference evidence="1 2" key="1">
    <citation type="submission" date="2019-03" db="EMBL/GenBank/DDBJ databases">
        <title>First draft genome of Liparis tanakae, snailfish: a comprehensive survey of snailfish specific genes.</title>
        <authorList>
            <person name="Kim W."/>
            <person name="Song I."/>
            <person name="Jeong J.-H."/>
            <person name="Kim D."/>
            <person name="Kim S."/>
            <person name="Ryu S."/>
            <person name="Song J.Y."/>
            <person name="Lee S.K."/>
        </authorList>
    </citation>
    <scope>NUCLEOTIDE SEQUENCE [LARGE SCALE GENOMIC DNA]</scope>
    <source>
        <tissue evidence="1">Muscle</tissue>
    </source>
</reference>
<proteinExistence type="predicted"/>
<dbReference type="Proteomes" id="UP000314294">
    <property type="component" value="Unassembled WGS sequence"/>
</dbReference>
<accession>A0A4Z2GXQ3</accession>
<dbReference type="EMBL" id="SRLO01000402">
    <property type="protein sequence ID" value="TNN57553.1"/>
    <property type="molecule type" value="Genomic_DNA"/>
</dbReference>
<dbReference type="AlphaFoldDB" id="A0A4Z2GXQ3"/>
<sequence>MSFTEEYEACGAAILFNQRCKKMVNRSMSPRVGSSGRSYSFTGRPVLALWLTCSGGKEYPLKPEFLPPWRGNGNEDEDDNQS</sequence>
<name>A0A4Z2GXQ3_9TELE</name>
<keyword evidence="2" id="KW-1185">Reference proteome</keyword>